<protein>
    <recommendedName>
        <fullName evidence="3 13">Flagellar biosynthesis protein FlhF</fullName>
    </recommendedName>
</protein>
<evidence type="ECO:0000256" key="13">
    <source>
        <dbReference type="NCBIfam" id="TIGR03499"/>
    </source>
</evidence>
<dbReference type="GO" id="GO:0005047">
    <property type="term" value="F:signal recognition particle binding"/>
    <property type="evidence" value="ECO:0007669"/>
    <property type="project" value="TreeGrafter"/>
</dbReference>
<organism evidence="17 18">
    <name type="scientific">Cytobacillus horneckiae</name>
    <dbReference type="NCBI Taxonomy" id="549687"/>
    <lineage>
        <taxon>Bacteria</taxon>
        <taxon>Bacillati</taxon>
        <taxon>Bacillota</taxon>
        <taxon>Bacilli</taxon>
        <taxon>Bacillales</taxon>
        <taxon>Bacillaceae</taxon>
        <taxon>Cytobacillus</taxon>
    </lineage>
</organism>
<comment type="similarity">
    <text evidence="2">Belongs to the GTP-binding SRP family.</text>
</comment>
<dbReference type="GO" id="GO:0005886">
    <property type="term" value="C:plasma membrane"/>
    <property type="evidence" value="ECO:0007669"/>
    <property type="project" value="UniProtKB-SubCell"/>
</dbReference>
<dbReference type="InterPro" id="IPR020006">
    <property type="entry name" value="FlhF"/>
</dbReference>
<dbReference type="Pfam" id="PF00448">
    <property type="entry name" value="SRP54"/>
    <property type="match status" value="1"/>
</dbReference>
<dbReference type="GO" id="GO:0044781">
    <property type="term" value="P:bacterial-type flagellum organization"/>
    <property type="evidence" value="ECO:0007669"/>
    <property type="project" value="UniProtKB-UniRule"/>
</dbReference>
<evidence type="ECO:0000256" key="6">
    <source>
        <dbReference type="ARBA" id="ARBA00022741"/>
    </source>
</evidence>
<keyword evidence="5" id="KW-1003">Cell membrane</keyword>
<dbReference type="SMART" id="SM00382">
    <property type="entry name" value="AAA"/>
    <property type="match status" value="1"/>
</dbReference>
<evidence type="ECO:0000259" key="16">
    <source>
        <dbReference type="SMART" id="SM00962"/>
    </source>
</evidence>
<evidence type="ECO:0000256" key="3">
    <source>
        <dbReference type="ARBA" id="ARBA00014919"/>
    </source>
</evidence>
<dbReference type="CDD" id="cd17873">
    <property type="entry name" value="FlhF"/>
    <property type="match status" value="1"/>
</dbReference>
<evidence type="ECO:0000256" key="12">
    <source>
        <dbReference type="ARBA" id="ARBA00025337"/>
    </source>
</evidence>
<keyword evidence="7" id="KW-1005">Bacterial flagellum biogenesis</keyword>
<feature type="domain" description="SRP54-type proteins GTP-binding" evidence="16">
    <location>
        <begin position="184"/>
        <end position="375"/>
    </location>
</feature>
<evidence type="ECO:0000256" key="7">
    <source>
        <dbReference type="ARBA" id="ARBA00022795"/>
    </source>
</evidence>
<dbReference type="GO" id="GO:0003924">
    <property type="term" value="F:GTPase activity"/>
    <property type="evidence" value="ECO:0007669"/>
    <property type="project" value="UniProtKB-UniRule"/>
</dbReference>
<evidence type="ECO:0000256" key="5">
    <source>
        <dbReference type="ARBA" id="ARBA00022475"/>
    </source>
</evidence>
<keyword evidence="18" id="KW-1185">Reference proteome</keyword>
<comment type="caution">
    <text evidence="17">The sequence shown here is derived from an EMBL/GenBank/DDBJ whole genome shotgun (WGS) entry which is preliminary data.</text>
</comment>
<dbReference type="GO" id="GO:0005525">
    <property type="term" value="F:GTP binding"/>
    <property type="evidence" value="ECO:0007669"/>
    <property type="project" value="UniProtKB-UniRule"/>
</dbReference>
<evidence type="ECO:0000256" key="8">
    <source>
        <dbReference type="ARBA" id="ARBA00022927"/>
    </source>
</evidence>
<feature type="domain" description="AAA+ ATPase" evidence="15">
    <location>
        <begin position="183"/>
        <end position="349"/>
    </location>
</feature>
<accession>A0A2N0ZM19</accession>
<dbReference type="RefSeq" id="WP_066197160.1">
    <property type="nucleotide sequence ID" value="NZ_JAFDQP010000005.1"/>
</dbReference>
<feature type="compositionally biased region" description="Basic and acidic residues" evidence="14">
    <location>
        <begin position="61"/>
        <end position="70"/>
    </location>
</feature>
<evidence type="ECO:0000313" key="17">
    <source>
        <dbReference type="EMBL" id="PKG30537.1"/>
    </source>
</evidence>
<dbReference type="SUPFAM" id="SSF52540">
    <property type="entry name" value="P-loop containing nucleoside triphosphate hydrolases"/>
    <property type="match status" value="1"/>
</dbReference>
<dbReference type="InterPro" id="IPR027417">
    <property type="entry name" value="P-loop_NTPase"/>
</dbReference>
<dbReference type="GO" id="GO:0006614">
    <property type="term" value="P:SRP-dependent cotranslational protein targeting to membrane"/>
    <property type="evidence" value="ECO:0007669"/>
    <property type="project" value="UniProtKB-UniRule"/>
</dbReference>
<gene>
    <name evidence="17" type="primary">flhF</name>
    <name evidence="17" type="ORF">CWS20_02700</name>
</gene>
<dbReference type="FunFam" id="3.40.50.300:FF:000695">
    <property type="entry name" value="Flagellar biosynthesis regulator FlhF"/>
    <property type="match status" value="1"/>
</dbReference>
<evidence type="ECO:0000256" key="9">
    <source>
        <dbReference type="ARBA" id="ARBA00023134"/>
    </source>
</evidence>
<keyword evidence="9" id="KW-0342">GTP-binding</keyword>
<dbReference type="EMBL" id="PISD01000007">
    <property type="protein sequence ID" value="PKG30537.1"/>
    <property type="molecule type" value="Genomic_DNA"/>
</dbReference>
<dbReference type="Gene3D" id="3.40.50.300">
    <property type="entry name" value="P-loop containing nucleotide triphosphate hydrolases"/>
    <property type="match status" value="1"/>
</dbReference>
<sequence length="377" mass="42471">MKAKKFIAATMSEVMKKIRAELGQDAVILHTRKVKSGGFLGLFQKQNLEVLAAVDPAIASERKANQKDSQRPAYYGEGQQQKRIQDNTNVLLAEISDLRKLINETKYNKEDAVLSRLPEPISQELNKLKKQRVDEEIIDAISASLMESWYKNDDSSAENVRLWTEQLLTQKLKDISFGGISFAKKYINVVGPTGVGKTTTLAKIAAESVIKYNKRIAFITTDTYRIAAIEQLRTYSKILDAPLEVCYNLEDFAKAMQQFSDYDVVLIDTAGRNYRNAEYVSEINKLIGSNKDIETFLVLSLTSKYEDMQEICEQFLKTPIDRFIFTKADETATVGSMLNLVINYQRGIGYITDGQDVPDDLLTGSPQKLIQAVMEGK</sequence>
<reference evidence="17 18" key="1">
    <citation type="journal article" date="2010" name="Int. J. Syst. Evol. Microbiol.">
        <title>Bacillus horneckiae sp. nov., isolated from a spacecraft-assembly clean room.</title>
        <authorList>
            <person name="Vaishampayan P."/>
            <person name="Probst A."/>
            <person name="Krishnamurthi S."/>
            <person name="Ghosh S."/>
            <person name="Osman S."/>
            <person name="McDowall A."/>
            <person name="Ruckmani A."/>
            <person name="Mayilraj S."/>
            <person name="Venkateswaran K."/>
        </authorList>
    </citation>
    <scope>NUCLEOTIDE SEQUENCE [LARGE SCALE GENOMIC DNA]</scope>
    <source>
        <strain evidence="18">1PO1SC</strain>
    </source>
</reference>
<dbReference type="NCBIfam" id="TIGR03499">
    <property type="entry name" value="FlhF"/>
    <property type="match status" value="1"/>
</dbReference>
<keyword evidence="4" id="KW-0813">Transport</keyword>
<dbReference type="Gene3D" id="1.20.120.1380">
    <property type="entry name" value="Flagellar FlhF biosynthesis protein, N domain"/>
    <property type="match status" value="1"/>
</dbReference>
<evidence type="ECO:0000256" key="11">
    <source>
        <dbReference type="ARBA" id="ARBA00023225"/>
    </source>
</evidence>
<keyword evidence="6" id="KW-0547">Nucleotide-binding</keyword>
<keyword evidence="11" id="KW-1006">Bacterial flagellum protein export</keyword>
<evidence type="ECO:0000313" key="18">
    <source>
        <dbReference type="Proteomes" id="UP000233343"/>
    </source>
</evidence>
<keyword evidence="17" id="KW-0966">Cell projection</keyword>
<dbReference type="InterPro" id="IPR000897">
    <property type="entry name" value="SRP54_GTPase_dom"/>
</dbReference>
<dbReference type="PANTHER" id="PTHR43134:SF3">
    <property type="entry name" value="FLAGELLAR BIOSYNTHESIS PROTEIN FLHF"/>
    <property type="match status" value="1"/>
</dbReference>
<keyword evidence="10" id="KW-0472">Membrane</keyword>
<dbReference type="SMART" id="SM00962">
    <property type="entry name" value="SRP54"/>
    <property type="match status" value="1"/>
</dbReference>
<evidence type="ECO:0000256" key="1">
    <source>
        <dbReference type="ARBA" id="ARBA00004413"/>
    </source>
</evidence>
<name>A0A2N0ZM19_9BACI</name>
<evidence type="ECO:0000256" key="14">
    <source>
        <dbReference type="SAM" id="MobiDB-lite"/>
    </source>
</evidence>
<evidence type="ECO:0000256" key="2">
    <source>
        <dbReference type="ARBA" id="ARBA00008531"/>
    </source>
</evidence>
<dbReference type="Proteomes" id="UP000233343">
    <property type="component" value="Unassembled WGS sequence"/>
</dbReference>
<keyword evidence="8" id="KW-0653">Protein transport</keyword>
<dbReference type="GO" id="GO:0015031">
    <property type="term" value="P:protein transport"/>
    <property type="evidence" value="ECO:0007669"/>
    <property type="project" value="UniProtKB-KW"/>
</dbReference>
<keyword evidence="17" id="KW-0282">Flagellum</keyword>
<evidence type="ECO:0000256" key="10">
    <source>
        <dbReference type="ARBA" id="ARBA00023136"/>
    </source>
</evidence>
<dbReference type="PANTHER" id="PTHR43134">
    <property type="entry name" value="SIGNAL RECOGNITION PARTICLE RECEPTOR SUBUNIT ALPHA"/>
    <property type="match status" value="1"/>
</dbReference>
<evidence type="ECO:0000256" key="4">
    <source>
        <dbReference type="ARBA" id="ARBA00022448"/>
    </source>
</evidence>
<dbReference type="InterPro" id="IPR047040">
    <property type="entry name" value="FlhF__GTPase_dom"/>
</dbReference>
<comment type="subcellular location">
    <subcellularLocation>
        <location evidence="1">Cell membrane</location>
        <topology evidence="1">Peripheral membrane protein</topology>
        <orientation evidence="1">Cytoplasmic side</orientation>
    </subcellularLocation>
</comment>
<feature type="region of interest" description="Disordered" evidence="14">
    <location>
        <begin position="61"/>
        <end position="80"/>
    </location>
</feature>
<evidence type="ECO:0000259" key="15">
    <source>
        <dbReference type="SMART" id="SM00382"/>
    </source>
</evidence>
<comment type="function">
    <text evidence="12">Necessary for flagellar biosynthesis. May be involved in translocation of the flagellum.</text>
</comment>
<proteinExistence type="inferred from homology"/>
<dbReference type="AlphaFoldDB" id="A0A2N0ZM19"/>
<dbReference type="InterPro" id="IPR003593">
    <property type="entry name" value="AAA+_ATPase"/>
</dbReference>
<keyword evidence="17" id="KW-0969">Cilium</keyword>